<sequence length="100" mass="11038">MIYLRCAPAKGEVYLLCVPTPGGFSLFYIPELHLSVQNILPRRRLGDDGAAVFHSLRMDTPLIHASARKAASHDLEQNYMTDIESLKIVEVGHGEAGAYL</sequence>
<protein>
    <submittedName>
        <fullName evidence="1">Uncharacterized protein</fullName>
    </submittedName>
</protein>
<proteinExistence type="predicted"/>
<keyword evidence="2" id="KW-1185">Reference proteome</keyword>
<dbReference type="Proteomes" id="UP001482620">
    <property type="component" value="Unassembled WGS sequence"/>
</dbReference>
<name>A0ABV0U2K6_9TELE</name>
<dbReference type="EMBL" id="JAHRIQ010050678">
    <property type="protein sequence ID" value="MEQ2238103.1"/>
    <property type="molecule type" value="Genomic_DNA"/>
</dbReference>
<evidence type="ECO:0000313" key="2">
    <source>
        <dbReference type="Proteomes" id="UP001482620"/>
    </source>
</evidence>
<organism evidence="1 2">
    <name type="scientific">Ilyodon furcidens</name>
    <name type="common">goldbreast splitfin</name>
    <dbReference type="NCBI Taxonomy" id="33524"/>
    <lineage>
        <taxon>Eukaryota</taxon>
        <taxon>Metazoa</taxon>
        <taxon>Chordata</taxon>
        <taxon>Craniata</taxon>
        <taxon>Vertebrata</taxon>
        <taxon>Euteleostomi</taxon>
        <taxon>Actinopterygii</taxon>
        <taxon>Neopterygii</taxon>
        <taxon>Teleostei</taxon>
        <taxon>Neoteleostei</taxon>
        <taxon>Acanthomorphata</taxon>
        <taxon>Ovalentaria</taxon>
        <taxon>Atherinomorphae</taxon>
        <taxon>Cyprinodontiformes</taxon>
        <taxon>Goodeidae</taxon>
        <taxon>Ilyodon</taxon>
    </lineage>
</organism>
<comment type="caution">
    <text evidence="1">The sequence shown here is derived from an EMBL/GenBank/DDBJ whole genome shotgun (WGS) entry which is preliminary data.</text>
</comment>
<reference evidence="1 2" key="1">
    <citation type="submission" date="2021-06" db="EMBL/GenBank/DDBJ databases">
        <authorList>
            <person name="Palmer J.M."/>
        </authorList>
    </citation>
    <scope>NUCLEOTIDE SEQUENCE [LARGE SCALE GENOMIC DNA]</scope>
    <source>
        <strain evidence="2">if_2019</strain>
        <tissue evidence="1">Muscle</tissue>
    </source>
</reference>
<accession>A0ABV0U2K6</accession>
<gene>
    <name evidence="1" type="ORF">ILYODFUR_029908</name>
</gene>
<evidence type="ECO:0000313" key="1">
    <source>
        <dbReference type="EMBL" id="MEQ2238103.1"/>
    </source>
</evidence>